<evidence type="ECO:0000256" key="5">
    <source>
        <dbReference type="ARBA" id="ARBA00022519"/>
    </source>
</evidence>
<protein>
    <recommendedName>
        <fullName evidence="12">TonB C-terminal domain-containing protein</fullName>
    </recommendedName>
</protein>
<evidence type="ECO:0000256" key="6">
    <source>
        <dbReference type="ARBA" id="ARBA00022692"/>
    </source>
</evidence>
<evidence type="ECO:0000256" key="11">
    <source>
        <dbReference type="SAM" id="Phobius"/>
    </source>
</evidence>
<dbReference type="Proteomes" id="UP000001520">
    <property type="component" value="Chromosome"/>
</dbReference>
<keyword evidence="7" id="KW-0653">Protein transport</keyword>
<evidence type="ECO:0000256" key="8">
    <source>
        <dbReference type="ARBA" id="ARBA00022989"/>
    </source>
</evidence>
<evidence type="ECO:0000259" key="12">
    <source>
        <dbReference type="PROSITE" id="PS52015"/>
    </source>
</evidence>
<comment type="similarity">
    <text evidence="2">Belongs to the TonB family.</text>
</comment>
<dbReference type="PROSITE" id="PS52015">
    <property type="entry name" value="TONB_CTD"/>
    <property type="match status" value="1"/>
</dbReference>
<evidence type="ECO:0000256" key="2">
    <source>
        <dbReference type="ARBA" id="ARBA00006555"/>
    </source>
</evidence>
<feature type="transmembrane region" description="Helical" evidence="11">
    <location>
        <begin position="6"/>
        <end position="25"/>
    </location>
</feature>
<sequence length="290" mass="33654">MNKKLTIFIIISLLIHLAVIVFVKINKVPMKKQKPLYVDIIKKKKPVTKKEIKKKPDILSEKEKIFKKKGKIEKKQGEIVSKKESIPLKPQKKKESKKIIPKQSEKKKTVQKGITTKEIKKENNKKTVIKKKIKEKKVEEKSEQTKKNEVISDDKVARILNPQDIISKYAYPSDKGSKEGEDDVDVSMMKFKYASYFKKFERRLYQVWHYPKSSAMNGEEGTVKVKFTILKDGTITNIRVIRSSGYPALDKEAVKALKTMKGVPLPESYGLKRLNVTGYFSYKLNYMFVY</sequence>
<evidence type="ECO:0000256" key="3">
    <source>
        <dbReference type="ARBA" id="ARBA00022448"/>
    </source>
</evidence>
<dbReference type="AlphaFoldDB" id="D3PE97"/>
<dbReference type="eggNOG" id="COG0810">
    <property type="taxonomic scope" value="Bacteria"/>
</dbReference>
<evidence type="ECO:0000256" key="9">
    <source>
        <dbReference type="ARBA" id="ARBA00023136"/>
    </source>
</evidence>
<keyword evidence="5" id="KW-0997">Cell inner membrane</keyword>
<dbReference type="STRING" id="639282.DEFDS_1460"/>
<evidence type="ECO:0000256" key="10">
    <source>
        <dbReference type="SAM" id="MobiDB-lite"/>
    </source>
</evidence>
<reference evidence="13 14" key="1">
    <citation type="journal article" date="2010" name="DNA Res.">
        <title>Bacterial lifestyle in a deep-sea hydrothermal vent chimney revealed by the genome sequence of the thermophilic bacterium Deferribacter desulfuricans SSM1.</title>
        <authorList>
            <person name="Takaki Y."/>
            <person name="Shimamura S."/>
            <person name="Nakagawa S."/>
            <person name="Fukuhara Y."/>
            <person name="Horikawa H."/>
            <person name="Ankai A."/>
            <person name="Harada T."/>
            <person name="Hosoyama A."/>
            <person name="Oguchi A."/>
            <person name="Fukui S."/>
            <person name="Fujita N."/>
            <person name="Takami H."/>
            <person name="Takai K."/>
        </authorList>
    </citation>
    <scope>NUCLEOTIDE SEQUENCE [LARGE SCALE GENOMIC DNA]</scope>
    <source>
        <strain evidence="14">DSM 14783 / JCM 11476 / NBRC 101012 / SSM1</strain>
    </source>
</reference>
<keyword evidence="3" id="KW-0813">Transport</keyword>
<feature type="domain" description="TonB C-terminal" evidence="12">
    <location>
        <begin position="195"/>
        <end position="290"/>
    </location>
</feature>
<dbReference type="EMBL" id="AP011529">
    <property type="protein sequence ID" value="BAI80920.1"/>
    <property type="molecule type" value="Genomic_DNA"/>
</dbReference>
<evidence type="ECO:0000313" key="14">
    <source>
        <dbReference type="Proteomes" id="UP000001520"/>
    </source>
</evidence>
<keyword evidence="4" id="KW-1003">Cell membrane</keyword>
<name>D3PE97_DEFDS</name>
<dbReference type="RefSeq" id="WP_013008166.1">
    <property type="nucleotide sequence ID" value="NC_013939.1"/>
</dbReference>
<dbReference type="GO" id="GO:0015031">
    <property type="term" value="P:protein transport"/>
    <property type="evidence" value="ECO:0007669"/>
    <property type="project" value="UniProtKB-KW"/>
</dbReference>
<organism evidence="13 14">
    <name type="scientific">Deferribacter desulfuricans (strain DSM 14783 / JCM 11476 / NBRC 101012 / SSM1)</name>
    <dbReference type="NCBI Taxonomy" id="639282"/>
    <lineage>
        <taxon>Bacteria</taxon>
        <taxon>Pseudomonadati</taxon>
        <taxon>Deferribacterota</taxon>
        <taxon>Deferribacteres</taxon>
        <taxon>Deferribacterales</taxon>
        <taxon>Deferribacteraceae</taxon>
        <taxon>Deferribacter</taxon>
    </lineage>
</organism>
<evidence type="ECO:0000256" key="7">
    <source>
        <dbReference type="ARBA" id="ARBA00022927"/>
    </source>
</evidence>
<comment type="subcellular location">
    <subcellularLocation>
        <location evidence="1">Cell inner membrane</location>
        <topology evidence="1">Single-pass membrane protein</topology>
        <orientation evidence="1">Periplasmic side</orientation>
    </subcellularLocation>
</comment>
<dbReference type="GO" id="GO:0031992">
    <property type="term" value="F:energy transducer activity"/>
    <property type="evidence" value="ECO:0007669"/>
    <property type="project" value="TreeGrafter"/>
</dbReference>
<keyword evidence="6 11" id="KW-0812">Transmembrane</keyword>
<dbReference type="NCBIfam" id="TIGR01352">
    <property type="entry name" value="tonB_Cterm"/>
    <property type="match status" value="1"/>
</dbReference>
<dbReference type="GO" id="GO:0055085">
    <property type="term" value="P:transmembrane transport"/>
    <property type="evidence" value="ECO:0007669"/>
    <property type="project" value="InterPro"/>
</dbReference>
<dbReference type="InterPro" id="IPR051045">
    <property type="entry name" value="TonB-dependent_transducer"/>
</dbReference>
<dbReference type="PANTHER" id="PTHR33446:SF2">
    <property type="entry name" value="PROTEIN TONB"/>
    <property type="match status" value="1"/>
</dbReference>
<dbReference type="OrthoDB" id="9803361at2"/>
<dbReference type="GO" id="GO:0098797">
    <property type="term" value="C:plasma membrane protein complex"/>
    <property type="evidence" value="ECO:0007669"/>
    <property type="project" value="TreeGrafter"/>
</dbReference>
<feature type="compositionally biased region" description="Basic residues" evidence="10">
    <location>
        <begin position="90"/>
        <end position="100"/>
    </location>
</feature>
<dbReference type="PANTHER" id="PTHR33446">
    <property type="entry name" value="PROTEIN TONB-RELATED"/>
    <property type="match status" value="1"/>
</dbReference>
<gene>
    <name evidence="13" type="ordered locus">DEFDS_1460</name>
</gene>
<keyword evidence="8 11" id="KW-1133">Transmembrane helix</keyword>
<keyword evidence="14" id="KW-1185">Reference proteome</keyword>
<feature type="region of interest" description="Disordered" evidence="10">
    <location>
        <begin position="83"/>
        <end position="107"/>
    </location>
</feature>
<accession>D3PE97</accession>
<keyword evidence="9 11" id="KW-0472">Membrane</keyword>
<dbReference type="Gene3D" id="3.30.1150.10">
    <property type="match status" value="1"/>
</dbReference>
<dbReference type="InterPro" id="IPR037682">
    <property type="entry name" value="TonB_C"/>
</dbReference>
<evidence type="ECO:0000313" key="13">
    <source>
        <dbReference type="EMBL" id="BAI80920.1"/>
    </source>
</evidence>
<evidence type="ECO:0000256" key="1">
    <source>
        <dbReference type="ARBA" id="ARBA00004383"/>
    </source>
</evidence>
<dbReference type="Pfam" id="PF03544">
    <property type="entry name" value="TonB_C"/>
    <property type="match status" value="1"/>
</dbReference>
<evidence type="ECO:0000256" key="4">
    <source>
        <dbReference type="ARBA" id="ARBA00022475"/>
    </source>
</evidence>
<dbReference type="SUPFAM" id="SSF74653">
    <property type="entry name" value="TolA/TonB C-terminal domain"/>
    <property type="match status" value="1"/>
</dbReference>
<dbReference type="KEGG" id="ddf:DEFDS_1460"/>
<proteinExistence type="inferred from homology"/>
<dbReference type="HOGENOM" id="CLU_989551_0_0_0"/>
<dbReference type="InterPro" id="IPR006260">
    <property type="entry name" value="TonB/TolA_C"/>
</dbReference>